<protein>
    <submittedName>
        <fullName evidence="2">Uncharacterized protein</fullName>
    </submittedName>
</protein>
<organism evidence="2 3">
    <name type="scientific">Ehrlichia ruminantium</name>
    <name type="common">heartwater rickettsia</name>
    <name type="synonym">Cowdria ruminantium</name>
    <dbReference type="NCBI Taxonomy" id="779"/>
    <lineage>
        <taxon>Bacteria</taxon>
        <taxon>Pseudomonadati</taxon>
        <taxon>Pseudomonadota</taxon>
        <taxon>Alphaproteobacteria</taxon>
        <taxon>Rickettsiales</taxon>
        <taxon>Anaplasmataceae</taxon>
        <taxon>Ehrlichia</taxon>
    </lineage>
</organism>
<name>A0AAE6Q9B4_EHRRU</name>
<evidence type="ECO:0000313" key="2">
    <source>
        <dbReference type="EMBL" id="QGR03714.1"/>
    </source>
</evidence>
<gene>
    <name evidence="2" type="ORF">EDL80_04065</name>
</gene>
<accession>A0AAE6Q9B4</accession>
<sequence>MNAEQLRELVLILLVFDCADRFGEGMYSCDQPNIREIYYLCCQAILAGIIVCMDDRMLALVQNVIDVIFPERVQNQIAGILGIIPERVENQNNVIEDVVEQRMGNLLLNQQPGQILENMLNDLRWLENQEQDEELDNPAERVVDQGVHWEQNPAVAGMEEPIPDPEGGGGGE</sequence>
<evidence type="ECO:0000256" key="1">
    <source>
        <dbReference type="SAM" id="MobiDB-lite"/>
    </source>
</evidence>
<feature type="region of interest" description="Disordered" evidence="1">
    <location>
        <begin position="152"/>
        <end position="172"/>
    </location>
</feature>
<dbReference type="Proteomes" id="UP000422822">
    <property type="component" value="Chromosome"/>
</dbReference>
<dbReference type="RefSeq" id="WP_158406900.1">
    <property type="nucleotide sequence ID" value="NZ_CP033454.1"/>
</dbReference>
<dbReference type="EMBL" id="CP033455">
    <property type="protein sequence ID" value="QGR03714.1"/>
    <property type="molecule type" value="Genomic_DNA"/>
</dbReference>
<dbReference type="AlphaFoldDB" id="A0AAE6Q9B4"/>
<proteinExistence type="predicted"/>
<keyword evidence="3" id="KW-1185">Reference proteome</keyword>
<reference evidence="2 3" key="1">
    <citation type="submission" date="2018-10" db="EMBL/GenBank/DDBJ databases">
        <title>Propagation and draft genome sequences of three atypical Erhlichia ruminantium isolates.</title>
        <authorList>
            <person name="Liebenberg J."/>
            <person name="Steyn H."/>
            <person name="Josemans A."/>
            <person name="Zweygarth E."/>
        </authorList>
    </citation>
    <scope>NUCLEOTIDE SEQUENCE [LARGE SCALE GENOMIC DNA]</scope>
    <source>
        <strain evidence="2 3">Omatjenne</strain>
    </source>
</reference>
<evidence type="ECO:0000313" key="3">
    <source>
        <dbReference type="Proteomes" id="UP000422822"/>
    </source>
</evidence>